<keyword evidence="1" id="KW-0472">Membrane</keyword>
<evidence type="ECO:0008006" key="4">
    <source>
        <dbReference type="Google" id="ProtNLM"/>
    </source>
</evidence>
<name>A0AA88F4I0_RHIRH</name>
<dbReference type="Proteomes" id="UP000473658">
    <property type="component" value="Unassembled WGS sequence"/>
</dbReference>
<gene>
    <name evidence="2" type="ORF">DXM27_04975</name>
</gene>
<reference evidence="2 3" key="1">
    <citation type="submission" date="2018-08" db="EMBL/GenBank/DDBJ databases">
        <title>Crown Gall in kiwifruit.</title>
        <authorList>
            <person name="Visnovsky S.B."/>
            <person name="Pitman A.R."/>
        </authorList>
    </citation>
    <scope>NUCLEOTIDE SEQUENCE [LARGE SCALE GENOMIC DNA]</scope>
    <source>
        <strain evidence="2 3">SBV_302_78_2</strain>
    </source>
</reference>
<dbReference type="RefSeq" id="WP_149898018.1">
    <property type="nucleotide sequence ID" value="NZ_QRFF01000001.1"/>
</dbReference>
<evidence type="ECO:0000313" key="3">
    <source>
        <dbReference type="Proteomes" id="UP000473658"/>
    </source>
</evidence>
<evidence type="ECO:0000313" key="2">
    <source>
        <dbReference type="EMBL" id="KAA3504570.1"/>
    </source>
</evidence>
<sequence length="263" mass="29430">MKKSLAAAVGFLFGLLLFAVGREIAFDERSWTQLLSDALRTVGRLGWVDTTLITGLAAVAAAYLSIRAVRDQIRQERSLEDERRNAKLQAARSVLSISLSNLCDYATTCAQMNHSILLKCDEDHLPRGVQIPQFPLVPDTPIAVLKEMVELSPVKDGMVFARLASKLQVQSSRLRGMLREDRRGTNPSRDTIEAYIIDALEIYARCSALFDYARFKPQSEPSDLEPGNLKSALNNVGIFSRVRADLADRCQRYEELGILNKDW</sequence>
<proteinExistence type="predicted"/>
<accession>A0AA88F4I0</accession>
<dbReference type="EMBL" id="QRFF01000001">
    <property type="protein sequence ID" value="KAA3504570.1"/>
    <property type="molecule type" value="Genomic_DNA"/>
</dbReference>
<protein>
    <recommendedName>
        <fullName evidence="4">DUF4760 domain-containing protein</fullName>
    </recommendedName>
</protein>
<organism evidence="2 3">
    <name type="scientific">Rhizobium rhizogenes</name>
    <name type="common">Agrobacterium rhizogenes</name>
    <dbReference type="NCBI Taxonomy" id="359"/>
    <lineage>
        <taxon>Bacteria</taxon>
        <taxon>Pseudomonadati</taxon>
        <taxon>Pseudomonadota</taxon>
        <taxon>Alphaproteobacteria</taxon>
        <taxon>Hyphomicrobiales</taxon>
        <taxon>Rhizobiaceae</taxon>
        <taxon>Rhizobium/Agrobacterium group</taxon>
        <taxon>Rhizobium</taxon>
    </lineage>
</organism>
<dbReference type="AlphaFoldDB" id="A0AA88F4I0"/>
<comment type="caution">
    <text evidence="2">The sequence shown here is derived from an EMBL/GenBank/DDBJ whole genome shotgun (WGS) entry which is preliminary data.</text>
</comment>
<feature type="transmembrane region" description="Helical" evidence="1">
    <location>
        <begin position="45"/>
        <end position="66"/>
    </location>
</feature>
<evidence type="ECO:0000256" key="1">
    <source>
        <dbReference type="SAM" id="Phobius"/>
    </source>
</evidence>
<keyword evidence="1" id="KW-1133">Transmembrane helix</keyword>
<keyword evidence="1" id="KW-0812">Transmembrane</keyword>